<evidence type="ECO:0000313" key="1">
    <source>
        <dbReference type="EMBL" id="RKQ70110.1"/>
    </source>
</evidence>
<comment type="caution">
    <text evidence="1">The sequence shown here is derived from an EMBL/GenBank/DDBJ whole genome shotgun (WGS) entry which is preliminary data.</text>
</comment>
<protein>
    <recommendedName>
        <fullName evidence="3">Helix-turn-helix protein</fullName>
    </recommendedName>
</protein>
<accession>A0A420WGI9</accession>
<proteinExistence type="predicted"/>
<dbReference type="EMBL" id="RBIG01000002">
    <property type="protein sequence ID" value="RKQ70110.1"/>
    <property type="molecule type" value="Genomic_DNA"/>
</dbReference>
<evidence type="ECO:0000313" key="2">
    <source>
        <dbReference type="Proteomes" id="UP000277424"/>
    </source>
</evidence>
<dbReference type="RefSeq" id="WP_121219691.1">
    <property type="nucleotide sequence ID" value="NZ_RBIG01000002.1"/>
</dbReference>
<name>A0A420WGI9_9PROT</name>
<dbReference type="GO" id="GO:0003677">
    <property type="term" value="F:DNA binding"/>
    <property type="evidence" value="ECO:0007669"/>
    <property type="project" value="InterPro"/>
</dbReference>
<dbReference type="InterPro" id="IPR010982">
    <property type="entry name" value="Lambda_DNA-bd_dom_sf"/>
</dbReference>
<reference evidence="1 2" key="1">
    <citation type="submission" date="2018-10" db="EMBL/GenBank/DDBJ databases">
        <title>Comparative analysis of microorganisms from saline springs in Andes Mountain Range, Colombia.</title>
        <authorList>
            <person name="Rubin E."/>
        </authorList>
    </citation>
    <scope>NUCLEOTIDE SEQUENCE [LARGE SCALE GENOMIC DNA]</scope>
    <source>
        <strain evidence="1 2">USBA 36</strain>
    </source>
</reference>
<dbReference type="Proteomes" id="UP000277424">
    <property type="component" value="Unassembled WGS sequence"/>
</dbReference>
<organism evidence="1 2">
    <name type="scientific">Oceanibaculum indicum</name>
    <dbReference type="NCBI Taxonomy" id="526216"/>
    <lineage>
        <taxon>Bacteria</taxon>
        <taxon>Pseudomonadati</taxon>
        <taxon>Pseudomonadota</taxon>
        <taxon>Alphaproteobacteria</taxon>
        <taxon>Rhodospirillales</taxon>
        <taxon>Oceanibaculaceae</taxon>
        <taxon>Oceanibaculum</taxon>
    </lineage>
</organism>
<dbReference type="AlphaFoldDB" id="A0A420WGI9"/>
<dbReference type="Gene3D" id="1.10.260.40">
    <property type="entry name" value="lambda repressor-like DNA-binding domains"/>
    <property type="match status" value="1"/>
</dbReference>
<dbReference type="OrthoDB" id="3782725at2"/>
<evidence type="ECO:0008006" key="3">
    <source>
        <dbReference type="Google" id="ProtNLM"/>
    </source>
</evidence>
<dbReference type="SUPFAM" id="SSF47413">
    <property type="entry name" value="lambda repressor-like DNA-binding domains"/>
    <property type="match status" value="1"/>
</dbReference>
<gene>
    <name evidence="1" type="ORF">BCL74_2049</name>
</gene>
<sequence>MITPAQCRAGRALLDIGQKELSDLSSVGLTTIKRFEGGLQKPNRSTMLLIRQALEARGVRLLGAHGVALPPETVS</sequence>